<dbReference type="Proteomes" id="UP001500305">
    <property type="component" value="Unassembled WGS sequence"/>
</dbReference>
<dbReference type="RefSeq" id="WP_344636694.1">
    <property type="nucleotide sequence ID" value="NZ_BAAATR010000010.1"/>
</dbReference>
<sequence length="120" mass="13503">MSGTLSAEGLIRQLFHVVDNRCWEGLSGVFAKDAVYERPGYEPLKGLARISHFYTHERIIASGRHAVDHVTAGYEAAACWGRFRGESINGDPLDEQFADTYVLVDGKITHRKTFFYRPAI</sequence>
<accession>A0ABN3DYZ0</accession>
<evidence type="ECO:0000313" key="2">
    <source>
        <dbReference type="EMBL" id="GAA2244787.1"/>
    </source>
</evidence>
<evidence type="ECO:0000259" key="1">
    <source>
        <dbReference type="Pfam" id="PF12680"/>
    </source>
</evidence>
<keyword evidence="3" id="KW-1185">Reference proteome</keyword>
<dbReference type="EMBL" id="BAAATR010000010">
    <property type="protein sequence ID" value="GAA2244787.1"/>
    <property type="molecule type" value="Genomic_DNA"/>
</dbReference>
<feature type="domain" description="SnoaL-like" evidence="1">
    <location>
        <begin position="11"/>
        <end position="110"/>
    </location>
</feature>
<comment type="caution">
    <text evidence="2">The sequence shown here is derived from an EMBL/GenBank/DDBJ whole genome shotgun (WGS) entry which is preliminary data.</text>
</comment>
<name>A0ABN3DYZ0_9ACTN</name>
<dbReference type="InterPro" id="IPR032710">
    <property type="entry name" value="NTF2-like_dom_sf"/>
</dbReference>
<dbReference type="Pfam" id="PF12680">
    <property type="entry name" value="SnoaL_2"/>
    <property type="match status" value="1"/>
</dbReference>
<evidence type="ECO:0000313" key="3">
    <source>
        <dbReference type="Proteomes" id="UP001500305"/>
    </source>
</evidence>
<dbReference type="SUPFAM" id="SSF54427">
    <property type="entry name" value="NTF2-like"/>
    <property type="match status" value="1"/>
</dbReference>
<dbReference type="InterPro" id="IPR037401">
    <property type="entry name" value="SnoaL-like"/>
</dbReference>
<dbReference type="Gene3D" id="3.10.450.50">
    <property type="match status" value="1"/>
</dbReference>
<protein>
    <submittedName>
        <fullName evidence="2">Nuclear transport factor 2 family protein</fullName>
    </submittedName>
</protein>
<dbReference type="CDD" id="cd00531">
    <property type="entry name" value="NTF2_like"/>
    <property type="match status" value="1"/>
</dbReference>
<gene>
    <name evidence="2" type="ORF">GCM10010430_28300</name>
</gene>
<reference evidence="2 3" key="1">
    <citation type="journal article" date="2019" name="Int. J. Syst. Evol. Microbiol.">
        <title>The Global Catalogue of Microorganisms (GCM) 10K type strain sequencing project: providing services to taxonomists for standard genome sequencing and annotation.</title>
        <authorList>
            <consortium name="The Broad Institute Genomics Platform"/>
            <consortium name="The Broad Institute Genome Sequencing Center for Infectious Disease"/>
            <person name="Wu L."/>
            <person name="Ma J."/>
        </authorList>
    </citation>
    <scope>NUCLEOTIDE SEQUENCE [LARGE SCALE GENOMIC DNA]</scope>
    <source>
        <strain evidence="2 3">JCM 7356</strain>
    </source>
</reference>
<proteinExistence type="predicted"/>
<organism evidence="2 3">
    <name type="scientific">Kitasatospora cystarginea</name>
    <dbReference type="NCBI Taxonomy" id="58350"/>
    <lineage>
        <taxon>Bacteria</taxon>
        <taxon>Bacillati</taxon>
        <taxon>Actinomycetota</taxon>
        <taxon>Actinomycetes</taxon>
        <taxon>Kitasatosporales</taxon>
        <taxon>Streptomycetaceae</taxon>
        <taxon>Kitasatospora</taxon>
    </lineage>
</organism>